<protein>
    <submittedName>
        <fullName evidence="1">Uncharacterized protein</fullName>
    </submittedName>
</protein>
<organism evidence="1">
    <name type="scientific">Rhizophora mucronata</name>
    <name type="common">Asiatic mangrove</name>
    <dbReference type="NCBI Taxonomy" id="61149"/>
    <lineage>
        <taxon>Eukaryota</taxon>
        <taxon>Viridiplantae</taxon>
        <taxon>Streptophyta</taxon>
        <taxon>Embryophyta</taxon>
        <taxon>Tracheophyta</taxon>
        <taxon>Spermatophyta</taxon>
        <taxon>Magnoliopsida</taxon>
        <taxon>eudicotyledons</taxon>
        <taxon>Gunneridae</taxon>
        <taxon>Pentapetalae</taxon>
        <taxon>rosids</taxon>
        <taxon>fabids</taxon>
        <taxon>Malpighiales</taxon>
        <taxon>Rhizophoraceae</taxon>
        <taxon>Rhizophora</taxon>
    </lineage>
</organism>
<dbReference type="EMBL" id="GGEC01006019">
    <property type="protein sequence ID" value="MBW86502.1"/>
    <property type="molecule type" value="Transcribed_RNA"/>
</dbReference>
<reference evidence="1" key="1">
    <citation type="submission" date="2018-02" db="EMBL/GenBank/DDBJ databases">
        <title>Rhizophora mucronata_Transcriptome.</title>
        <authorList>
            <person name="Meera S.P."/>
            <person name="Sreeshan A."/>
            <person name="Augustine A."/>
        </authorList>
    </citation>
    <scope>NUCLEOTIDE SEQUENCE</scope>
    <source>
        <tissue evidence="1">Leaf</tissue>
    </source>
</reference>
<evidence type="ECO:0000313" key="1">
    <source>
        <dbReference type="EMBL" id="MBW86502.1"/>
    </source>
</evidence>
<name>A0A2P2IZ66_RHIMU</name>
<accession>A0A2P2IZ66</accession>
<sequence length="22" mass="2616">MTQQICSTDCMEILYFLQLHPT</sequence>
<dbReference type="AlphaFoldDB" id="A0A2P2IZ66"/>
<proteinExistence type="predicted"/>